<dbReference type="InterPro" id="IPR003400">
    <property type="entry name" value="ExbD"/>
</dbReference>
<reference evidence="14 15" key="1">
    <citation type="submission" date="2020-08" db="EMBL/GenBank/DDBJ databases">
        <title>Genomic Encyclopedia of Type Strains, Phase IV (KMG-IV): sequencing the most valuable type-strain genomes for metagenomic binning, comparative biology and taxonomic classification.</title>
        <authorList>
            <person name="Goeker M."/>
        </authorList>
    </citation>
    <scope>NUCLEOTIDE SEQUENCE [LARGE SCALE GENOMIC DNA]</scope>
    <source>
        <strain evidence="14 15">DSM 25897</strain>
    </source>
</reference>
<name>A0A7W7XZZ3_9GAMM</name>
<proteinExistence type="inferred from homology"/>
<evidence type="ECO:0000256" key="10">
    <source>
        <dbReference type="ARBA" id="ARBA00022989"/>
    </source>
</evidence>
<dbReference type="PANTHER" id="PTHR30558:SF12">
    <property type="entry name" value="BIOPOLYMER TRANSPORT PROTEIN EXBD"/>
    <property type="match status" value="1"/>
</dbReference>
<comment type="subunit">
    <text evidence="4">The accessory proteins ExbB and ExbD seem to form a complex with TonB.</text>
</comment>
<keyword evidence="6" id="KW-1003">Cell membrane</keyword>
<accession>A0A7W7XZZ3</accession>
<dbReference type="EMBL" id="JACHHX010000008">
    <property type="protein sequence ID" value="MBB5015545.1"/>
    <property type="molecule type" value="Genomic_DNA"/>
</dbReference>
<protein>
    <submittedName>
        <fullName evidence="14">Biopolymer transport protein ExbD</fullName>
    </submittedName>
</protein>
<evidence type="ECO:0000256" key="4">
    <source>
        <dbReference type="ARBA" id="ARBA00011471"/>
    </source>
</evidence>
<evidence type="ECO:0000313" key="15">
    <source>
        <dbReference type="Proteomes" id="UP000519004"/>
    </source>
</evidence>
<keyword evidence="10 13" id="KW-1133">Transmembrane helix</keyword>
<organism evidence="14 15">
    <name type="scientific">Rehaibacterium terrae</name>
    <dbReference type="NCBI Taxonomy" id="1341696"/>
    <lineage>
        <taxon>Bacteria</taxon>
        <taxon>Pseudomonadati</taxon>
        <taxon>Pseudomonadota</taxon>
        <taxon>Gammaproteobacteria</taxon>
        <taxon>Lysobacterales</taxon>
        <taxon>Lysobacteraceae</taxon>
        <taxon>Rehaibacterium</taxon>
    </lineage>
</organism>
<dbReference type="GO" id="GO:0015031">
    <property type="term" value="P:protein transport"/>
    <property type="evidence" value="ECO:0007669"/>
    <property type="project" value="UniProtKB-KW"/>
</dbReference>
<feature type="transmembrane region" description="Helical" evidence="13">
    <location>
        <begin position="16"/>
        <end position="38"/>
    </location>
</feature>
<keyword evidence="7" id="KW-0997">Cell inner membrane</keyword>
<evidence type="ECO:0000256" key="8">
    <source>
        <dbReference type="ARBA" id="ARBA00022692"/>
    </source>
</evidence>
<keyword evidence="5 12" id="KW-0813">Transport</keyword>
<evidence type="ECO:0000256" key="5">
    <source>
        <dbReference type="ARBA" id="ARBA00022448"/>
    </source>
</evidence>
<keyword evidence="11 13" id="KW-0472">Membrane</keyword>
<evidence type="ECO:0000256" key="2">
    <source>
        <dbReference type="ARBA" id="ARBA00004249"/>
    </source>
</evidence>
<dbReference type="AlphaFoldDB" id="A0A7W7XZZ3"/>
<dbReference type="Proteomes" id="UP000519004">
    <property type="component" value="Unassembled WGS sequence"/>
</dbReference>
<keyword evidence="15" id="KW-1185">Reference proteome</keyword>
<keyword evidence="9 12" id="KW-0653">Protein transport</keyword>
<comment type="subcellular location">
    <subcellularLocation>
        <location evidence="2">Cell inner membrane</location>
        <topology evidence="2">Single-pass type II membrane protein</topology>
    </subcellularLocation>
    <subcellularLocation>
        <location evidence="12">Cell membrane</location>
        <topology evidence="12">Single-pass type II membrane protein</topology>
    </subcellularLocation>
</comment>
<evidence type="ECO:0000256" key="1">
    <source>
        <dbReference type="ARBA" id="ARBA00003540"/>
    </source>
</evidence>
<evidence type="ECO:0000256" key="12">
    <source>
        <dbReference type="RuleBase" id="RU003879"/>
    </source>
</evidence>
<dbReference type="Gene3D" id="3.30.420.270">
    <property type="match status" value="1"/>
</dbReference>
<evidence type="ECO:0000313" key="14">
    <source>
        <dbReference type="EMBL" id="MBB5015545.1"/>
    </source>
</evidence>
<evidence type="ECO:0000256" key="6">
    <source>
        <dbReference type="ARBA" id="ARBA00022475"/>
    </source>
</evidence>
<dbReference type="GO" id="GO:0005886">
    <property type="term" value="C:plasma membrane"/>
    <property type="evidence" value="ECO:0007669"/>
    <property type="project" value="UniProtKB-SubCell"/>
</dbReference>
<dbReference type="PANTHER" id="PTHR30558">
    <property type="entry name" value="EXBD MEMBRANE COMPONENT OF PMF-DRIVEN MACROMOLECULE IMPORT SYSTEM"/>
    <property type="match status" value="1"/>
</dbReference>
<dbReference type="RefSeq" id="WP_183948229.1">
    <property type="nucleotide sequence ID" value="NZ_JACHHX010000008.1"/>
</dbReference>
<comment type="similarity">
    <text evidence="3 12">Belongs to the ExbD/TolR family.</text>
</comment>
<evidence type="ECO:0000256" key="13">
    <source>
        <dbReference type="SAM" id="Phobius"/>
    </source>
</evidence>
<sequence length="128" mass="14027">MAFRSTGDTPRAEINIVPLIDVLLVLLIIFMVSAPLAIQRIPLELPYRSIETSPPPDTVLRLRIAADTYWLDGAPLPPSALQERLRQVVGRAPDARLQLATDHDSEYQTLSFALAAARNAGLTAIDVE</sequence>
<keyword evidence="8 12" id="KW-0812">Transmembrane</keyword>
<comment type="caution">
    <text evidence="14">The sequence shown here is derived from an EMBL/GenBank/DDBJ whole genome shotgun (WGS) entry which is preliminary data.</text>
</comment>
<dbReference type="GO" id="GO:0022857">
    <property type="term" value="F:transmembrane transporter activity"/>
    <property type="evidence" value="ECO:0007669"/>
    <property type="project" value="InterPro"/>
</dbReference>
<evidence type="ECO:0000256" key="3">
    <source>
        <dbReference type="ARBA" id="ARBA00005811"/>
    </source>
</evidence>
<evidence type="ECO:0000256" key="11">
    <source>
        <dbReference type="ARBA" id="ARBA00023136"/>
    </source>
</evidence>
<evidence type="ECO:0000256" key="9">
    <source>
        <dbReference type="ARBA" id="ARBA00022927"/>
    </source>
</evidence>
<gene>
    <name evidence="14" type="ORF">HNQ58_001449</name>
</gene>
<evidence type="ECO:0000256" key="7">
    <source>
        <dbReference type="ARBA" id="ARBA00022519"/>
    </source>
</evidence>
<comment type="function">
    <text evidence="1">Involved in the TonB-dependent energy-dependent transport of various receptor-bound substrates.</text>
</comment>
<dbReference type="Pfam" id="PF02472">
    <property type="entry name" value="ExbD"/>
    <property type="match status" value="1"/>
</dbReference>